<keyword evidence="5 14" id="KW-0479">Metal-binding</keyword>
<dbReference type="SMART" id="SM00209">
    <property type="entry name" value="TSP1"/>
    <property type="match status" value="11"/>
</dbReference>
<dbReference type="GO" id="GO:0004222">
    <property type="term" value="F:metalloendopeptidase activity"/>
    <property type="evidence" value="ECO:0007669"/>
    <property type="project" value="TreeGrafter"/>
</dbReference>
<dbReference type="InterPro" id="IPR000884">
    <property type="entry name" value="TSP1_rpt"/>
</dbReference>
<keyword evidence="10" id="KW-0084">Basement membrane</keyword>
<dbReference type="Gene3D" id="2.60.120.830">
    <property type="match status" value="1"/>
</dbReference>
<dbReference type="EMBL" id="VIIS01000516">
    <property type="protein sequence ID" value="KAF0308050.1"/>
    <property type="molecule type" value="Genomic_DNA"/>
</dbReference>
<accession>A0A6A4WWK0</accession>
<evidence type="ECO:0000313" key="20">
    <source>
        <dbReference type="EMBL" id="KAF0308050.1"/>
    </source>
</evidence>
<feature type="compositionally biased region" description="Basic residues" evidence="16">
    <location>
        <begin position="766"/>
        <end position="779"/>
    </location>
</feature>
<evidence type="ECO:0000259" key="18">
    <source>
        <dbReference type="Pfam" id="PF17771"/>
    </source>
</evidence>
<gene>
    <name evidence="20" type="primary">Adamts20</name>
    <name evidence="20" type="ORF">FJT64_020696</name>
</gene>
<feature type="region of interest" description="Disordered" evidence="16">
    <location>
        <begin position="987"/>
        <end position="1006"/>
    </location>
</feature>
<evidence type="ECO:0000259" key="17">
    <source>
        <dbReference type="Pfam" id="PF05986"/>
    </source>
</evidence>
<dbReference type="SUPFAM" id="SSF82895">
    <property type="entry name" value="TSP-1 type 1 repeat"/>
    <property type="match status" value="9"/>
</dbReference>
<feature type="disulfide bond" evidence="15">
    <location>
        <begin position="178"/>
        <end position="190"/>
    </location>
</feature>
<feature type="binding site" evidence="14">
    <location>
        <position position="42"/>
    </location>
    <ligand>
        <name>Ca(2+)</name>
        <dbReference type="ChEBI" id="CHEBI:29108"/>
        <label>1</label>
    </ligand>
</feature>
<evidence type="ECO:0000256" key="13">
    <source>
        <dbReference type="ARBA" id="ARBA00023180"/>
    </source>
</evidence>
<dbReference type="PROSITE" id="PS50092">
    <property type="entry name" value="TSP1"/>
    <property type="match status" value="9"/>
</dbReference>
<feature type="domain" description="ADAMTS cysteine-rich" evidence="18">
    <location>
        <begin position="73"/>
        <end position="142"/>
    </location>
</feature>
<evidence type="ECO:0000256" key="15">
    <source>
        <dbReference type="PIRSR" id="PIRSR613273-3"/>
    </source>
</evidence>
<keyword evidence="3" id="KW-0272">Extracellular matrix</keyword>
<dbReference type="InterPro" id="IPR036383">
    <property type="entry name" value="TSP1_rpt_sf"/>
</dbReference>
<keyword evidence="6" id="KW-0732">Signal</keyword>
<evidence type="ECO:0000256" key="6">
    <source>
        <dbReference type="ARBA" id="ARBA00022729"/>
    </source>
</evidence>
<dbReference type="GO" id="GO:0005604">
    <property type="term" value="C:basement membrane"/>
    <property type="evidence" value="ECO:0007669"/>
    <property type="project" value="UniProtKB-SubCell"/>
</dbReference>
<dbReference type="Pfam" id="PF05986">
    <property type="entry name" value="ADAMTS_spacer1"/>
    <property type="match status" value="1"/>
</dbReference>
<comment type="caution">
    <text evidence="20">The sequence shown here is derived from an EMBL/GenBank/DDBJ whole genome shotgun (WGS) entry which is preliminary data.</text>
</comment>
<keyword evidence="14" id="KW-0106">Calcium</keyword>
<dbReference type="PANTHER" id="PTHR13723">
    <property type="entry name" value="ADAMTS A DISINTEGRIN AND METALLOPROTEASE WITH THROMBOSPONDIN MOTIFS PROTEASE"/>
    <property type="match status" value="1"/>
</dbReference>
<dbReference type="Gene3D" id="3.40.1620.60">
    <property type="match status" value="1"/>
</dbReference>
<keyword evidence="9" id="KW-0862">Zinc</keyword>
<feature type="disulfide bond" evidence="15">
    <location>
        <begin position="83"/>
        <end position="108"/>
    </location>
</feature>
<dbReference type="FunFam" id="2.60.120.830:FF:000001">
    <property type="entry name" value="A disintegrin and metalloproteinase with thrombospondin motifs 1"/>
    <property type="match status" value="1"/>
</dbReference>
<keyword evidence="12 15" id="KW-1015">Disulfide bond</keyword>
<feature type="compositionally biased region" description="Basic and acidic residues" evidence="16">
    <location>
        <begin position="989"/>
        <end position="1004"/>
    </location>
</feature>
<dbReference type="InterPro" id="IPR050439">
    <property type="entry name" value="ADAMTS_ADAMTS-like"/>
</dbReference>
<feature type="compositionally biased region" description="Low complexity" evidence="16">
    <location>
        <begin position="750"/>
        <end position="760"/>
    </location>
</feature>
<keyword evidence="13" id="KW-0325">Glycoprotein</keyword>
<evidence type="ECO:0000256" key="16">
    <source>
        <dbReference type="SAM" id="MobiDB-lite"/>
    </source>
</evidence>
<evidence type="ECO:0000313" key="21">
    <source>
        <dbReference type="Proteomes" id="UP000440578"/>
    </source>
</evidence>
<sequence length="1153" mass="128367">MGQNKTEYAMSRMLNHDTHPWAWSNCSRHFFTEYLQGDHGRCLKNKPSASVSAAIGELRQRATEEVTQVVRHPGETYNASQQCQFLFGTSDKHFKVCPYMPVCKRLWCTTGAEEDGCRTQHMPWADRTTCAPRKWCLKGECVPKESRPAVHGGWGQWSPWGSCSRSCGGGIRRSRRECNYPTPSNGGDYCLGQRVRYESCNRQDCPPHDVDFREAQCTSFNGNNFNIKGLPATVQWVPKYTGKHDSLYFLSVPTVKSQDRCKLFCRVSDSSAYYLLKERVEDGTPCTPDTDDMCVNGVCMPAGCDHVLASSVRSDLCGVCGGDNSTCRVVRQQFDSSSRHVVYGYNLVATIPAGATRLVVEQSSHDHTSKDDNYLALRSPSSGLYILNGNFVVSMFQKVFQFGGALVEYSGSDSVTEKINCTKRLEENLEIYVLSVGSLHPPNIDYEYVVSLQPTSDTYRWQMTENWSECDRICQGSQYLVPECVRSSDLAQVSEEQCPVRTRPASQDRRCNTECQLKWGITHQSECSAECGEGVRKNAVRCFQKFRHVRLGVRPVADDHCGHLSDRPPHTESCRGPCLHVRWAFGDWSQCSSPCGGGTQERTAKCTGRDGQEVGARFCNQSTLPVQQSCNTQPCPQWRTGDWAECSSMCGEGRRQRPVWCSQQDKAVPESHCDLTQMPSKEEKCHSKPCPEWSKGDWGECSVSCGAGIMVRQVTCMSSENISLNDSACGGPRPALSRRCMRPPCPTVPATPTEPVTTELPPSPRPRLRSKSRRRRRRRRRRLWLTGQWSKCSRSCGDGLQTRSVTCVDRRSKRRLHRRACRRQREPASSQSCRGSRCGEWKTSEWTRCSSSCGKGIQRREVTCISPNAIAPLPSDQCDPGSKPVPQQSCRSHARCPSDEPQKRQWIRGAWGPCSRSCGGGVRRRTVLCLDSSSKTMCDSRGRPNRTEACNEQPCPGWHAGHWGQCSVSCGSGTRRRRVQCQSEAGSQADHHCPPAERPEETEPCHQPACPIESLPVAAALRSERRPVGQPFKWEVAAWSKCSASCGVGVRTRAVVCVARASGAPVPRGLCAGRRPRHKRRCRVRRCSHSWVAAGWGKVEDGEDRGLCWPAEAGWSNVALFSACPVALRSCGQAVWLTAVFVMLHAGLLLVGA</sequence>
<feature type="disulfide bond" evidence="15">
    <location>
        <begin position="103"/>
        <end position="136"/>
    </location>
</feature>
<dbReference type="Pfam" id="PF17771">
    <property type="entry name" value="ADAMTS_CR_2"/>
    <property type="match status" value="1"/>
</dbReference>
<proteinExistence type="predicted"/>
<feature type="disulfide bond" evidence="15">
    <location>
        <begin position="130"/>
        <end position="141"/>
    </location>
</feature>
<dbReference type="AlphaFoldDB" id="A0A6A4WWK0"/>
<dbReference type="InterPro" id="IPR010294">
    <property type="entry name" value="ADAMTS_spacer1"/>
</dbReference>
<evidence type="ECO:0000256" key="10">
    <source>
        <dbReference type="ARBA" id="ARBA00022869"/>
    </source>
</evidence>
<dbReference type="Gene3D" id="2.20.100.10">
    <property type="entry name" value="Thrombospondin type-1 (TSP1) repeat"/>
    <property type="match status" value="9"/>
</dbReference>
<dbReference type="Pfam" id="PF25379">
    <property type="entry name" value="Adt-1"/>
    <property type="match status" value="1"/>
</dbReference>
<dbReference type="PANTHER" id="PTHR13723:SF278">
    <property type="entry name" value="ADAM METALLOPEPTIDASE WITH THROMBOSPONDIN TYPE 1 MOTIF A, ISOFORM B"/>
    <property type="match status" value="1"/>
</dbReference>
<dbReference type="FunFam" id="2.20.100.10:FF:000005">
    <property type="entry name" value="ADAM metallopeptidase with thrombospondin type 1 motif 9"/>
    <property type="match status" value="8"/>
</dbReference>
<evidence type="ECO:0000256" key="7">
    <source>
        <dbReference type="ARBA" id="ARBA00022737"/>
    </source>
</evidence>
<dbReference type="Gene3D" id="3.40.390.10">
    <property type="entry name" value="Collagenase (Catalytic Domain)"/>
    <property type="match status" value="1"/>
</dbReference>
<comment type="subcellular location">
    <subcellularLocation>
        <location evidence="1">Secreted</location>
        <location evidence="1">Extracellular space</location>
        <location evidence="1">Extracellular matrix</location>
        <location evidence="1">Basement membrane</location>
    </subcellularLocation>
</comment>
<dbReference type="GO" id="GO:0046872">
    <property type="term" value="F:metal ion binding"/>
    <property type="evidence" value="ECO:0007669"/>
    <property type="project" value="UniProtKB-KW"/>
</dbReference>
<evidence type="ECO:0000256" key="4">
    <source>
        <dbReference type="ARBA" id="ARBA00022670"/>
    </source>
</evidence>
<keyword evidence="2" id="KW-0964">Secreted</keyword>
<evidence type="ECO:0000256" key="2">
    <source>
        <dbReference type="ARBA" id="ARBA00022525"/>
    </source>
</evidence>
<dbReference type="Pfam" id="PF00090">
    <property type="entry name" value="TSP_1"/>
    <property type="match status" value="1"/>
</dbReference>
<feature type="disulfide bond" evidence="15">
    <location>
        <begin position="167"/>
        <end position="205"/>
    </location>
</feature>
<feature type="disulfide bond" evidence="15">
    <location>
        <begin position="163"/>
        <end position="200"/>
    </location>
</feature>
<reference evidence="20 21" key="1">
    <citation type="submission" date="2019-07" db="EMBL/GenBank/DDBJ databases">
        <title>Draft genome assembly of a fouling barnacle, Amphibalanus amphitrite (Darwin, 1854): The first reference genome for Thecostraca.</title>
        <authorList>
            <person name="Kim W."/>
        </authorList>
    </citation>
    <scope>NUCLEOTIDE SEQUENCE [LARGE SCALE GENOMIC DNA]</scope>
    <source>
        <strain evidence="20">SNU_AA5</strain>
        <tissue evidence="20">Soma without cirri and trophi</tissue>
    </source>
</reference>
<feature type="domain" description="Adt-1/2-like" evidence="19">
    <location>
        <begin position="257"/>
        <end position="305"/>
    </location>
</feature>
<dbReference type="InterPro" id="IPR057401">
    <property type="entry name" value="Adt-1/2-like_dom"/>
</dbReference>
<dbReference type="FunFam" id="2.20.100.10:FF:000006">
    <property type="entry name" value="A disintegrin and metalloproteinase with thrombospondin motifs 1"/>
    <property type="match status" value="1"/>
</dbReference>
<feature type="domain" description="ADAMTS/ADAMTS-like Spacer 1" evidence="17">
    <location>
        <begin position="342"/>
        <end position="450"/>
    </location>
</feature>
<organism evidence="20 21">
    <name type="scientific">Amphibalanus amphitrite</name>
    <name type="common">Striped barnacle</name>
    <name type="synonym">Balanus amphitrite</name>
    <dbReference type="NCBI Taxonomy" id="1232801"/>
    <lineage>
        <taxon>Eukaryota</taxon>
        <taxon>Metazoa</taxon>
        <taxon>Ecdysozoa</taxon>
        <taxon>Arthropoda</taxon>
        <taxon>Crustacea</taxon>
        <taxon>Multicrustacea</taxon>
        <taxon>Cirripedia</taxon>
        <taxon>Thoracica</taxon>
        <taxon>Thoracicalcarea</taxon>
        <taxon>Balanomorpha</taxon>
        <taxon>Balanoidea</taxon>
        <taxon>Balanidae</taxon>
        <taxon>Amphibalaninae</taxon>
        <taxon>Amphibalanus</taxon>
    </lineage>
</organism>
<feature type="region of interest" description="Disordered" evidence="16">
    <location>
        <begin position="746"/>
        <end position="779"/>
    </location>
</feature>
<protein>
    <submittedName>
        <fullName evidence="20">A disintegrin and metalloproteinase with thrombospondin motifs 20</fullName>
    </submittedName>
</protein>
<evidence type="ECO:0000256" key="5">
    <source>
        <dbReference type="ARBA" id="ARBA00022723"/>
    </source>
</evidence>
<evidence type="ECO:0000259" key="19">
    <source>
        <dbReference type="Pfam" id="PF25379"/>
    </source>
</evidence>
<evidence type="ECO:0000256" key="14">
    <source>
        <dbReference type="PIRSR" id="PIRSR613273-2"/>
    </source>
</evidence>
<evidence type="ECO:0000256" key="12">
    <source>
        <dbReference type="ARBA" id="ARBA00023157"/>
    </source>
</evidence>
<evidence type="ECO:0000256" key="11">
    <source>
        <dbReference type="ARBA" id="ARBA00023049"/>
    </source>
</evidence>
<dbReference type="Pfam" id="PF19030">
    <property type="entry name" value="TSP1_ADAMTS"/>
    <property type="match status" value="9"/>
</dbReference>
<dbReference type="InterPro" id="IPR041645">
    <property type="entry name" value="ADAMTS_CR_2"/>
</dbReference>
<keyword evidence="20" id="KW-0401">Integrin</keyword>
<dbReference type="InterPro" id="IPR013273">
    <property type="entry name" value="ADAMTS/ADAMTS-like"/>
</dbReference>
<dbReference type="InterPro" id="IPR024079">
    <property type="entry name" value="MetalloPept_cat_dom_sf"/>
</dbReference>
<dbReference type="OrthoDB" id="5855429at2759"/>
<dbReference type="Proteomes" id="UP000440578">
    <property type="component" value="Unassembled WGS sequence"/>
</dbReference>
<keyword evidence="11" id="KW-0482">Metalloprotease</keyword>
<keyword evidence="7" id="KW-0677">Repeat</keyword>
<keyword evidence="8" id="KW-0378">Hydrolase</keyword>
<keyword evidence="4" id="KW-0645">Protease</keyword>
<keyword evidence="21" id="KW-1185">Reference proteome</keyword>
<dbReference type="GO" id="GO:0030198">
    <property type="term" value="P:extracellular matrix organization"/>
    <property type="evidence" value="ECO:0007669"/>
    <property type="project" value="InterPro"/>
</dbReference>
<dbReference type="GO" id="GO:0006508">
    <property type="term" value="P:proteolysis"/>
    <property type="evidence" value="ECO:0007669"/>
    <property type="project" value="UniProtKB-KW"/>
</dbReference>
<name>A0A6A4WWK0_AMPAM</name>
<evidence type="ECO:0000256" key="8">
    <source>
        <dbReference type="ARBA" id="ARBA00022801"/>
    </source>
</evidence>
<evidence type="ECO:0000256" key="3">
    <source>
        <dbReference type="ARBA" id="ARBA00022530"/>
    </source>
</evidence>
<dbReference type="PRINTS" id="PR01857">
    <property type="entry name" value="ADAMTSFAMILY"/>
</dbReference>
<evidence type="ECO:0000256" key="1">
    <source>
        <dbReference type="ARBA" id="ARBA00004302"/>
    </source>
</evidence>
<evidence type="ECO:0000256" key="9">
    <source>
        <dbReference type="ARBA" id="ARBA00022833"/>
    </source>
</evidence>
<dbReference type="GO" id="GO:0007229">
    <property type="term" value="P:integrin-mediated signaling pathway"/>
    <property type="evidence" value="ECO:0007669"/>
    <property type="project" value="UniProtKB-KW"/>
</dbReference>